<evidence type="ECO:0000313" key="3">
    <source>
        <dbReference type="Proteomes" id="UP001295444"/>
    </source>
</evidence>
<organism evidence="2 3">
    <name type="scientific">Pelobates cultripes</name>
    <name type="common">Western spadefoot toad</name>
    <dbReference type="NCBI Taxonomy" id="61616"/>
    <lineage>
        <taxon>Eukaryota</taxon>
        <taxon>Metazoa</taxon>
        <taxon>Chordata</taxon>
        <taxon>Craniata</taxon>
        <taxon>Vertebrata</taxon>
        <taxon>Euteleostomi</taxon>
        <taxon>Amphibia</taxon>
        <taxon>Batrachia</taxon>
        <taxon>Anura</taxon>
        <taxon>Pelobatoidea</taxon>
        <taxon>Pelobatidae</taxon>
        <taxon>Pelobates</taxon>
    </lineage>
</organism>
<dbReference type="EMBL" id="OW240917">
    <property type="protein sequence ID" value="CAH2300568.1"/>
    <property type="molecule type" value="Genomic_DNA"/>
</dbReference>
<gene>
    <name evidence="2" type="ORF">PECUL_23A012816</name>
</gene>
<accession>A0AAD1SFH7</accession>
<reference evidence="2" key="1">
    <citation type="submission" date="2022-03" db="EMBL/GenBank/DDBJ databases">
        <authorList>
            <person name="Alioto T."/>
            <person name="Alioto T."/>
            <person name="Gomez Garrido J."/>
        </authorList>
    </citation>
    <scope>NUCLEOTIDE SEQUENCE</scope>
</reference>
<keyword evidence="3" id="KW-1185">Reference proteome</keyword>
<dbReference type="Proteomes" id="UP001295444">
    <property type="component" value="Chromosome 06"/>
</dbReference>
<proteinExistence type="predicted"/>
<dbReference type="AlphaFoldDB" id="A0AAD1SFH7"/>
<name>A0AAD1SFH7_PELCU</name>
<evidence type="ECO:0000313" key="2">
    <source>
        <dbReference type="EMBL" id="CAH2300568.1"/>
    </source>
</evidence>
<evidence type="ECO:0000256" key="1">
    <source>
        <dbReference type="SAM" id="MobiDB-lite"/>
    </source>
</evidence>
<feature type="non-terminal residue" evidence="2">
    <location>
        <position position="1"/>
    </location>
</feature>
<sequence>ILQALPLTANVKQEQRRLSGTHESNQTEDPSQDLEISPLASQMSCCVDQISERTGLCGDTNRTWEKYSDKKLQPHSLVAWRQI</sequence>
<protein>
    <submittedName>
        <fullName evidence="2">Uncharacterized protein</fullName>
    </submittedName>
</protein>
<feature type="region of interest" description="Disordered" evidence="1">
    <location>
        <begin position="1"/>
        <end position="35"/>
    </location>
</feature>